<feature type="compositionally biased region" description="Polar residues" evidence="1">
    <location>
        <begin position="64"/>
        <end position="81"/>
    </location>
</feature>
<evidence type="ECO:0000256" key="1">
    <source>
        <dbReference type="SAM" id="MobiDB-lite"/>
    </source>
</evidence>
<accession>A0AAN8Q8R7</accession>
<evidence type="ECO:0000313" key="3">
    <source>
        <dbReference type="Proteomes" id="UP001356427"/>
    </source>
</evidence>
<keyword evidence="3" id="KW-1185">Reference proteome</keyword>
<organism evidence="2 3">
    <name type="scientific">Coregonus suidteri</name>
    <dbReference type="NCBI Taxonomy" id="861788"/>
    <lineage>
        <taxon>Eukaryota</taxon>
        <taxon>Metazoa</taxon>
        <taxon>Chordata</taxon>
        <taxon>Craniata</taxon>
        <taxon>Vertebrata</taxon>
        <taxon>Euteleostomi</taxon>
        <taxon>Actinopterygii</taxon>
        <taxon>Neopterygii</taxon>
        <taxon>Teleostei</taxon>
        <taxon>Protacanthopterygii</taxon>
        <taxon>Salmoniformes</taxon>
        <taxon>Salmonidae</taxon>
        <taxon>Coregoninae</taxon>
        <taxon>Coregonus</taxon>
    </lineage>
</organism>
<reference evidence="2 3" key="1">
    <citation type="submission" date="2021-04" db="EMBL/GenBank/DDBJ databases">
        <authorList>
            <person name="De Guttry C."/>
            <person name="Zahm M."/>
            <person name="Klopp C."/>
            <person name="Cabau C."/>
            <person name="Louis A."/>
            <person name="Berthelot C."/>
            <person name="Parey E."/>
            <person name="Roest Crollius H."/>
            <person name="Montfort J."/>
            <person name="Robinson-Rechavi M."/>
            <person name="Bucao C."/>
            <person name="Bouchez O."/>
            <person name="Gislard M."/>
            <person name="Lluch J."/>
            <person name="Milhes M."/>
            <person name="Lampietro C."/>
            <person name="Lopez Roques C."/>
            <person name="Donnadieu C."/>
            <person name="Braasch I."/>
            <person name="Desvignes T."/>
            <person name="Postlethwait J."/>
            <person name="Bobe J."/>
            <person name="Wedekind C."/>
            <person name="Guiguen Y."/>
        </authorList>
    </citation>
    <scope>NUCLEOTIDE SEQUENCE [LARGE SCALE GENOMIC DNA]</scope>
    <source>
        <strain evidence="2">Cs_M1</strain>
        <tissue evidence="2">Blood</tissue>
    </source>
</reference>
<feature type="region of interest" description="Disordered" evidence="1">
    <location>
        <begin position="1"/>
        <end position="26"/>
    </location>
</feature>
<proteinExistence type="predicted"/>
<dbReference type="EMBL" id="JAGTTL010000033">
    <property type="protein sequence ID" value="KAK6295624.1"/>
    <property type="molecule type" value="Genomic_DNA"/>
</dbReference>
<dbReference type="Proteomes" id="UP001356427">
    <property type="component" value="Unassembled WGS sequence"/>
</dbReference>
<gene>
    <name evidence="2" type="ORF">J4Q44_G00333370</name>
</gene>
<dbReference type="AlphaFoldDB" id="A0AAN8Q8R7"/>
<protein>
    <submittedName>
        <fullName evidence="2">Uncharacterized protein</fullName>
    </submittedName>
</protein>
<feature type="region of interest" description="Disordered" evidence="1">
    <location>
        <begin position="55"/>
        <end position="89"/>
    </location>
</feature>
<comment type="caution">
    <text evidence="2">The sequence shown here is derived from an EMBL/GenBank/DDBJ whole genome shotgun (WGS) entry which is preliminary data.</text>
</comment>
<name>A0AAN8Q8R7_9TELE</name>
<sequence>MKAQPQDQDSKGPSVPPAQSSSHRQLTERLKSLTYTHNVLQACLGELFQARLGRSSMGREGAAPQSSMPWDSHSTSSNPTSLLERLQRPSRGLLSQEEVEGHLQKHREWSVFLHVERLLREMSSGLRTMDVRHNDVGVMMYPMT</sequence>
<evidence type="ECO:0000313" key="2">
    <source>
        <dbReference type="EMBL" id="KAK6295624.1"/>
    </source>
</evidence>